<evidence type="ECO:0000313" key="3">
    <source>
        <dbReference type="EMBL" id="OXA53018.1"/>
    </source>
</evidence>
<dbReference type="SUPFAM" id="SSF63748">
    <property type="entry name" value="Tudor/PWWP/MBT"/>
    <property type="match status" value="2"/>
</dbReference>
<feature type="region of interest" description="Disordered" evidence="1">
    <location>
        <begin position="1"/>
        <end position="56"/>
    </location>
</feature>
<feature type="compositionally biased region" description="Polar residues" evidence="1">
    <location>
        <begin position="110"/>
        <end position="121"/>
    </location>
</feature>
<dbReference type="EMBL" id="LNIX01000006">
    <property type="protein sequence ID" value="OXA53018.1"/>
    <property type="molecule type" value="Genomic_DNA"/>
</dbReference>
<sequence>MAMSGRGRGKGLIPVHTSSDDSDDDEQRPTITLEKKQGQQHKEDNESPALEEWLNRKPEDDIPDFIRESLRFRDLTIITKDEFLPTMGMGRGRGRTFRSTYADGDGPGSSGLSQAESDSSRNSIFGAKQKQVTKLSHKTIVSDKRFQSCMEKHELKSSWDSEITKRARVVTMTDRDFCLSIKTAGKGADNECDHLIINTNCACIPDRDFGVCVRCLLVFCNHACLKTELEKGSGRVGLSSKDVLKEGFGISKQKGEDGRTKKVRKAPGTSIPTPVPVPPTNETKDSDSFVAAPPKRDILEDKLEIDSQVSQVIDSDSPVPTGPAASLDCKFNVGDKIRVKVCPRPTSYQHFSVIEDNKIHEVENIESLMERLASFGIAMFNLRNFPLLTLCCVRHPVTTKYARGNIKAIEENGRIKVLLIDSGETYLFRSTELLELPDVAMSEPPLAYPCALPIIPIGVTEENAAIMNRFRRINKYILEASILAIDEEGCHVVDLFMESENVTFCEALLKINEAQFDCSDELQLTITNQFASRVKPLLPSFDYISREPKALIHRMSSLGLEPDSSDTLETLIPSPLTIAEEDFKHSYNRLIALPTVYELKDKVCKFNRFLGMNNFSVIEVGAEVHIGNLKEAIKDWISTGSESIKYSIEETLRINQVVLCPLGAGYVRGVIKLVKDNMVEVRLLEYGTKSLYSISQLIRPDDKILKIPLFVYFVKLAEVQDDIPILVEQFRKLRSLVNDTARITEVIHDPNSKTILPRVKMINESGESLACLLNQLAVWRWRQLYRGQYIHMDEIVSADAFPSRDDYLKKCLLGDLLKRAVLDVTIQYYSVPDHGTSIVVYCLPHDHILNYHSRTLQYQMQLLFYRTKPPCMSKEEFVSYPHMLSVRPELELSDDPLEKKELRKFAQEHFPRGSTTKIIMSSKKPYSFERKIPLYRAVMHGQTLNSN</sequence>
<feature type="region of interest" description="Disordered" evidence="1">
    <location>
        <begin position="249"/>
        <end position="289"/>
    </location>
</feature>
<feature type="region of interest" description="Disordered" evidence="1">
    <location>
        <begin position="88"/>
        <end position="121"/>
    </location>
</feature>
<organism evidence="3 4">
    <name type="scientific">Folsomia candida</name>
    <name type="common">Springtail</name>
    <dbReference type="NCBI Taxonomy" id="158441"/>
    <lineage>
        <taxon>Eukaryota</taxon>
        <taxon>Metazoa</taxon>
        <taxon>Ecdysozoa</taxon>
        <taxon>Arthropoda</taxon>
        <taxon>Hexapoda</taxon>
        <taxon>Collembola</taxon>
        <taxon>Entomobryomorpha</taxon>
        <taxon>Isotomoidea</taxon>
        <taxon>Isotomidae</taxon>
        <taxon>Proisotominae</taxon>
        <taxon>Folsomia</taxon>
    </lineage>
</organism>
<reference evidence="3 4" key="1">
    <citation type="submission" date="2015-12" db="EMBL/GenBank/DDBJ databases">
        <title>The genome of Folsomia candida.</title>
        <authorList>
            <person name="Faddeeva A."/>
            <person name="Derks M.F."/>
            <person name="Anvar Y."/>
            <person name="Smit S."/>
            <person name="Van Straalen N."/>
            <person name="Roelofs D."/>
        </authorList>
    </citation>
    <scope>NUCLEOTIDE SEQUENCE [LARGE SCALE GENOMIC DNA]</scope>
    <source>
        <strain evidence="3 4">VU population</strain>
        <tissue evidence="3">Whole body</tissue>
    </source>
</reference>
<comment type="caution">
    <text evidence="3">The sequence shown here is derived from an EMBL/GenBank/DDBJ whole genome shotgun (WGS) entry which is preliminary data.</text>
</comment>
<keyword evidence="4" id="KW-1185">Reference proteome</keyword>
<feature type="compositionally biased region" description="Basic and acidic residues" evidence="1">
    <location>
        <begin position="33"/>
        <end position="45"/>
    </location>
</feature>
<evidence type="ECO:0000259" key="2">
    <source>
        <dbReference type="Pfam" id="PF00567"/>
    </source>
</evidence>
<evidence type="ECO:0000256" key="1">
    <source>
        <dbReference type="SAM" id="MobiDB-lite"/>
    </source>
</evidence>
<accession>A0A226E6N5</accession>
<dbReference type="AlphaFoldDB" id="A0A226E6N5"/>
<gene>
    <name evidence="3" type="ORF">Fcan01_12283</name>
</gene>
<evidence type="ECO:0000313" key="4">
    <source>
        <dbReference type="Proteomes" id="UP000198287"/>
    </source>
</evidence>
<name>A0A226E6N5_FOLCA</name>
<proteinExistence type="predicted"/>
<feature type="domain" description="Tudor" evidence="2">
    <location>
        <begin position="348"/>
        <end position="453"/>
    </location>
</feature>
<protein>
    <recommendedName>
        <fullName evidence="2">Tudor domain-containing protein</fullName>
    </recommendedName>
</protein>
<dbReference type="Gene3D" id="2.30.30.140">
    <property type="match status" value="1"/>
</dbReference>
<dbReference type="Proteomes" id="UP000198287">
    <property type="component" value="Unassembled WGS sequence"/>
</dbReference>
<dbReference type="Pfam" id="PF00567">
    <property type="entry name" value="TUDOR"/>
    <property type="match status" value="1"/>
</dbReference>
<dbReference type="InterPro" id="IPR002999">
    <property type="entry name" value="Tudor"/>
</dbReference>